<reference evidence="3" key="1">
    <citation type="journal article" date="2024" name="IScience">
        <title>Strigolactones Initiate the Formation of Haustorium-like Structures in Castilleja.</title>
        <authorList>
            <person name="Buerger M."/>
            <person name="Peterson D."/>
            <person name="Chory J."/>
        </authorList>
    </citation>
    <scope>NUCLEOTIDE SEQUENCE [LARGE SCALE GENOMIC DNA]</scope>
</reference>
<proteinExistence type="predicted"/>
<dbReference type="Proteomes" id="UP001632038">
    <property type="component" value="Unassembled WGS sequence"/>
</dbReference>
<organism evidence="2 3">
    <name type="scientific">Castilleja foliolosa</name>
    <dbReference type="NCBI Taxonomy" id="1961234"/>
    <lineage>
        <taxon>Eukaryota</taxon>
        <taxon>Viridiplantae</taxon>
        <taxon>Streptophyta</taxon>
        <taxon>Embryophyta</taxon>
        <taxon>Tracheophyta</taxon>
        <taxon>Spermatophyta</taxon>
        <taxon>Magnoliopsida</taxon>
        <taxon>eudicotyledons</taxon>
        <taxon>Gunneridae</taxon>
        <taxon>Pentapetalae</taxon>
        <taxon>asterids</taxon>
        <taxon>lamiids</taxon>
        <taxon>Lamiales</taxon>
        <taxon>Orobanchaceae</taxon>
        <taxon>Pedicularideae</taxon>
        <taxon>Castillejinae</taxon>
        <taxon>Castilleja</taxon>
    </lineage>
</organism>
<feature type="compositionally biased region" description="Polar residues" evidence="1">
    <location>
        <begin position="57"/>
        <end position="69"/>
    </location>
</feature>
<dbReference type="EMBL" id="JAVIJP010000016">
    <property type="protein sequence ID" value="KAL3643292.1"/>
    <property type="molecule type" value="Genomic_DNA"/>
</dbReference>
<sequence>MGCSVGWSGTGLQSDDDGDGHRLNLFDEIRTRLDGYNFDCWRIAGLASGAFVLKGSKTLNNDPDQSVNRSSDKEISGERSKEQEEKSRSWHRVDSQLSPPELHPIAAAHGGGLIPKPQRPHPKLKAINQSKPNHLHQRPHAPPPPRRPSRRSDAADSRRPRRRRLLGEKGRGSPPALLGE</sequence>
<dbReference type="AlphaFoldDB" id="A0ABD3DPQ6"/>
<gene>
    <name evidence="2" type="ORF">CASFOL_014107</name>
</gene>
<feature type="compositionally biased region" description="Basic and acidic residues" evidence="1">
    <location>
        <begin position="70"/>
        <end position="94"/>
    </location>
</feature>
<evidence type="ECO:0000313" key="3">
    <source>
        <dbReference type="Proteomes" id="UP001632038"/>
    </source>
</evidence>
<protein>
    <submittedName>
        <fullName evidence="2">Uncharacterized protein</fullName>
    </submittedName>
</protein>
<name>A0ABD3DPQ6_9LAMI</name>
<feature type="region of interest" description="Disordered" evidence="1">
    <location>
        <begin position="56"/>
        <end position="180"/>
    </location>
</feature>
<evidence type="ECO:0000313" key="2">
    <source>
        <dbReference type="EMBL" id="KAL3643292.1"/>
    </source>
</evidence>
<keyword evidence="3" id="KW-1185">Reference proteome</keyword>
<evidence type="ECO:0000256" key="1">
    <source>
        <dbReference type="SAM" id="MobiDB-lite"/>
    </source>
</evidence>
<comment type="caution">
    <text evidence="2">The sequence shown here is derived from an EMBL/GenBank/DDBJ whole genome shotgun (WGS) entry which is preliminary data.</text>
</comment>
<accession>A0ABD3DPQ6</accession>